<dbReference type="GO" id="GO:0009055">
    <property type="term" value="F:electron transfer activity"/>
    <property type="evidence" value="ECO:0007669"/>
    <property type="project" value="UniProtKB-UniRule"/>
</dbReference>
<protein>
    <recommendedName>
        <fullName evidence="6">FMN dependent NADH:quinone oxidoreductase</fullName>
        <ecNumber evidence="6">1.6.5.-</ecNumber>
    </recommendedName>
    <alternativeName>
        <fullName evidence="6">Azo-dye reductase</fullName>
    </alternativeName>
    <alternativeName>
        <fullName evidence="6">FMN-dependent NADH-azo compound oxidoreductase</fullName>
    </alternativeName>
    <alternativeName>
        <fullName evidence="6">FMN-dependent NADH-azoreductase</fullName>
        <ecNumber evidence="6">1.7.1.17</ecNumber>
    </alternativeName>
</protein>
<comment type="function">
    <text evidence="6">Quinone reductase that provides resistance to thiol-specific stress caused by electrophilic quinones.</text>
</comment>
<feature type="binding site" evidence="6">
    <location>
        <position position="10"/>
    </location>
    <ligand>
        <name>FMN</name>
        <dbReference type="ChEBI" id="CHEBI:58210"/>
    </ligand>
</feature>
<dbReference type="InterPro" id="IPR003680">
    <property type="entry name" value="Flavodoxin_fold"/>
</dbReference>
<comment type="caution">
    <text evidence="6">Lacks conserved residue(s) required for the propagation of feature annotation.</text>
</comment>
<gene>
    <name evidence="6" type="primary">azoR</name>
    <name evidence="8" type="ORF">J4H92_11945</name>
</gene>
<evidence type="ECO:0000256" key="2">
    <source>
        <dbReference type="ARBA" id="ARBA00022643"/>
    </source>
</evidence>
<dbReference type="GO" id="GO:0010181">
    <property type="term" value="F:FMN binding"/>
    <property type="evidence" value="ECO:0007669"/>
    <property type="project" value="UniProtKB-UniRule"/>
</dbReference>
<evidence type="ECO:0000256" key="3">
    <source>
        <dbReference type="ARBA" id="ARBA00023002"/>
    </source>
</evidence>
<dbReference type="GO" id="GO:0016655">
    <property type="term" value="F:oxidoreductase activity, acting on NAD(P)H, quinone or similar compound as acceptor"/>
    <property type="evidence" value="ECO:0007669"/>
    <property type="project" value="InterPro"/>
</dbReference>
<comment type="cofactor">
    <cofactor evidence="6">
        <name>FMN</name>
        <dbReference type="ChEBI" id="CHEBI:58210"/>
    </cofactor>
    <text evidence="6">Binds 1 FMN per subunit.</text>
</comment>
<keyword evidence="3 6" id="KW-0560">Oxidoreductase</keyword>
<comment type="caution">
    <text evidence="8">The sequence shown here is derived from an EMBL/GenBank/DDBJ whole genome shotgun (WGS) entry which is preliminary data.</text>
</comment>
<evidence type="ECO:0000313" key="8">
    <source>
        <dbReference type="EMBL" id="MBO1902657.1"/>
    </source>
</evidence>
<dbReference type="RefSeq" id="WP_208098424.1">
    <property type="nucleotide sequence ID" value="NZ_JAGDYM010000014.1"/>
</dbReference>
<dbReference type="EC" id="1.7.1.17" evidence="6"/>
<dbReference type="PANTHER" id="PTHR43741">
    <property type="entry name" value="FMN-DEPENDENT NADH-AZOREDUCTASE 1"/>
    <property type="match status" value="1"/>
</dbReference>
<keyword evidence="1 6" id="KW-0285">Flavoprotein</keyword>
<comment type="subunit">
    <text evidence="6">Homodimer.</text>
</comment>
<evidence type="ECO:0000256" key="1">
    <source>
        <dbReference type="ARBA" id="ARBA00022630"/>
    </source>
</evidence>
<dbReference type="Proteomes" id="UP000664382">
    <property type="component" value="Unassembled WGS sequence"/>
</dbReference>
<dbReference type="Gene3D" id="3.40.50.360">
    <property type="match status" value="1"/>
</dbReference>
<comment type="catalytic activity">
    <reaction evidence="5">
        <text>N,N-dimethyl-1,4-phenylenediamine + anthranilate + 2 NAD(+) = 2-(4-dimethylaminophenyl)diazenylbenzoate + 2 NADH + 2 H(+)</text>
        <dbReference type="Rhea" id="RHEA:55872"/>
        <dbReference type="ChEBI" id="CHEBI:15378"/>
        <dbReference type="ChEBI" id="CHEBI:15783"/>
        <dbReference type="ChEBI" id="CHEBI:16567"/>
        <dbReference type="ChEBI" id="CHEBI:57540"/>
        <dbReference type="ChEBI" id="CHEBI:57945"/>
        <dbReference type="ChEBI" id="CHEBI:71579"/>
        <dbReference type="EC" id="1.7.1.17"/>
    </reaction>
    <physiologicalReaction direction="right-to-left" evidence="5">
        <dbReference type="Rhea" id="RHEA:55874"/>
    </physiologicalReaction>
</comment>
<dbReference type="InterPro" id="IPR023048">
    <property type="entry name" value="NADH:quinone_OxRdtase_FMN_depd"/>
</dbReference>
<dbReference type="AlphaFoldDB" id="A0A939MPP1"/>
<comment type="catalytic activity">
    <reaction evidence="6">
        <text>2 a quinone + NADH + H(+) = 2 a 1,4-benzosemiquinone + NAD(+)</text>
        <dbReference type="Rhea" id="RHEA:65952"/>
        <dbReference type="ChEBI" id="CHEBI:15378"/>
        <dbReference type="ChEBI" id="CHEBI:57540"/>
        <dbReference type="ChEBI" id="CHEBI:57945"/>
        <dbReference type="ChEBI" id="CHEBI:132124"/>
        <dbReference type="ChEBI" id="CHEBI:134225"/>
    </reaction>
</comment>
<dbReference type="EMBL" id="JAGDYM010000014">
    <property type="protein sequence ID" value="MBO1902657.1"/>
    <property type="molecule type" value="Genomic_DNA"/>
</dbReference>
<dbReference type="PANTHER" id="PTHR43741:SF4">
    <property type="entry name" value="FMN-DEPENDENT NADH:QUINONE OXIDOREDUCTASE"/>
    <property type="match status" value="1"/>
</dbReference>
<comment type="function">
    <text evidence="6">Also exhibits azoreductase activity. Catalyzes the reductive cleavage of the azo bond in aromatic azo compounds to the corresponding amines.</text>
</comment>
<dbReference type="SUPFAM" id="SSF52218">
    <property type="entry name" value="Flavoproteins"/>
    <property type="match status" value="1"/>
</dbReference>
<organism evidence="8 9">
    <name type="scientific">Leucobacter weissii</name>
    <dbReference type="NCBI Taxonomy" id="1983706"/>
    <lineage>
        <taxon>Bacteria</taxon>
        <taxon>Bacillati</taxon>
        <taxon>Actinomycetota</taxon>
        <taxon>Actinomycetes</taxon>
        <taxon>Micrococcales</taxon>
        <taxon>Microbacteriaceae</taxon>
        <taxon>Leucobacter</taxon>
    </lineage>
</organism>
<keyword evidence="2 6" id="KW-0288">FMN</keyword>
<proteinExistence type="inferred from homology"/>
<dbReference type="Pfam" id="PF02525">
    <property type="entry name" value="Flavodoxin_2"/>
    <property type="match status" value="1"/>
</dbReference>
<accession>A0A939MPP1</accession>
<name>A0A939MPP1_9MICO</name>
<evidence type="ECO:0000256" key="5">
    <source>
        <dbReference type="ARBA" id="ARBA00048542"/>
    </source>
</evidence>
<keyword evidence="9" id="KW-1185">Reference proteome</keyword>
<dbReference type="InterPro" id="IPR029039">
    <property type="entry name" value="Flavoprotein-like_sf"/>
</dbReference>
<evidence type="ECO:0000313" key="9">
    <source>
        <dbReference type="Proteomes" id="UP000664382"/>
    </source>
</evidence>
<sequence length="210" mass="22656">MPTLLHLDSSIAGERSRTRALTRAVAESWRSRGDQFRVVHHDLHEEPPQHIGEVAQHWPERLRDGAELSEQAAAAQRRAVDELLAADVLLVGAPTYNFGLPSTLKAWIDLVHVPGLTVPFDEPVQPLRGRSAIVVTAQGGAPDETEDGPAESPAAHSLRLVLEGSFGMEVQVVGTSRTLADLLPDLDPARAAEEFARALDRARALGAGVR</sequence>
<evidence type="ECO:0000256" key="4">
    <source>
        <dbReference type="ARBA" id="ARBA00023027"/>
    </source>
</evidence>
<reference evidence="8" key="1">
    <citation type="submission" date="2021-03" db="EMBL/GenBank/DDBJ databases">
        <title>Leucobacter chromiisoli sp. nov., isolated from chromium-containing soil of chemical plant.</title>
        <authorList>
            <person name="Xu Z."/>
        </authorList>
    </citation>
    <scope>NUCLEOTIDE SEQUENCE</scope>
    <source>
        <strain evidence="8">S27</strain>
    </source>
</reference>
<keyword evidence="4 6" id="KW-0520">NAD</keyword>
<dbReference type="InterPro" id="IPR050104">
    <property type="entry name" value="FMN-dep_NADH:Q_OxRdtase_AzoR1"/>
</dbReference>
<dbReference type="GO" id="GO:0016652">
    <property type="term" value="F:oxidoreductase activity, acting on NAD(P)H as acceptor"/>
    <property type="evidence" value="ECO:0007669"/>
    <property type="project" value="UniProtKB-UniRule"/>
</dbReference>
<comment type="similarity">
    <text evidence="6">Belongs to the azoreductase type 1 family.</text>
</comment>
<dbReference type="EC" id="1.6.5.-" evidence="6"/>
<dbReference type="HAMAP" id="MF_01216">
    <property type="entry name" value="Azoreductase_type1"/>
    <property type="match status" value="1"/>
</dbReference>
<feature type="domain" description="Flavodoxin-like fold" evidence="7">
    <location>
        <begin position="3"/>
        <end position="168"/>
    </location>
</feature>
<evidence type="ECO:0000259" key="7">
    <source>
        <dbReference type="Pfam" id="PF02525"/>
    </source>
</evidence>
<evidence type="ECO:0000256" key="6">
    <source>
        <dbReference type="HAMAP-Rule" id="MF_01216"/>
    </source>
</evidence>